<organism evidence="2 3">
    <name type="scientific">Lucilia cuprina</name>
    <name type="common">Green bottle fly</name>
    <name type="synonym">Australian sheep blowfly</name>
    <dbReference type="NCBI Taxonomy" id="7375"/>
    <lineage>
        <taxon>Eukaryota</taxon>
        <taxon>Metazoa</taxon>
        <taxon>Ecdysozoa</taxon>
        <taxon>Arthropoda</taxon>
        <taxon>Hexapoda</taxon>
        <taxon>Insecta</taxon>
        <taxon>Pterygota</taxon>
        <taxon>Neoptera</taxon>
        <taxon>Endopterygota</taxon>
        <taxon>Diptera</taxon>
        <taxon>Brachycera</taxon>
        <taxon>Muscomorpha</taxon>
        <taxon>Oestroidea</taxon>
        <taxon>Calliphoridae</taxon>
        <taxon>Luciliinae</taxon>
        <taxon>Lucilia</taxon>
    </lineage>
</organism>
<dbReference type="EMBL" id="JRES01000760">
    <property type="protein sequence ID" value="KNC28535.1"/>
    <property type="molecule type" value="Genomic_DNA"/>
</dbReference>
<dbReference type="AlphaFoldDB" id="A0A0L0C8G4"/>
<accession>A0A0L0C8G4</accession>
<evidence type="ECO:0008006" key="4">
    <source>
        <dbReference type="Google" id="ProtNLM"/>
    </source>
</evidence>
<keyword evidence="1" id="KW-0732">Signal</keyword>
<evidence type="ECO:0000256" key="1">
    <source>
        <dbReference type="SAM" id="SignalP"/>
    </source>
</evidence>
<protein>
    <recommendedName>
        <fullName evidence="4">DUF4773 domain-containing protein</fullName>
    </recommendedName>
</protein>
<dbReference type="Proteomes" id="UP000037069">
    <property type="component" value="Unassembled WGS sequence"/>
</dbReference>
<comment type="caution">
    <text evidence="2">The sequence shown here is derived from an EMBL/GenBank/DDBJ whole genome shotgun (WGS) entry which is preliminary data.</text>
</comment>
<name>A0A0L0C8G4_LUCCU</name>
<reference evidence="2 3" key="1">
    <citation type="journal article" date="2015" name="Nat. Commun.">
        <title>Lucilia cuprina genome unlocks parasitic fly biology to underpin future interventions.</title>
        <authorList>
            <person name="Anstead C.A."/>
            <person name="Korhonen P.K."/>
            <person name="Young N.D."/>
            <person name="Hall R.S."/>
            <person name="Jex A.R."/>
            <person name="Murali S.C."/>
            <person name="Hughes D.S."/>
            <person name="Lee S.F."/>
            <person name="Perry T."/>
            <person name="Stroehlein A.J."/>
            <person name="Ansell B.R."/>
            <person name="Breugelmans B."/>
            <person name="Hofmann A."/>
            <person name="Qu J."/>
            <person name="Dugan S."/>
            <person name="Lee S.L."/>
            <person name="Chao H."/>
            <person name="Dinh H."/>
            <person name="Han Y."/>
            <person name="Doddapaneni H.V."/>
            <person name="Worley K.C."/>
            <person name="Muzny D.M."/>
            <person name="Ioannidis P."/>
            <person name="Waterhouse R.M."/>
            <person name="Zdobnov E.M."/>
            <person name="James P.J."/>
            <person name="Bagnall N.H."/>
            <person name="Kotze A.C."/>
            <person name="Gibbs R.A."/>
            <person name="Richards S."/>
            <person name="Batterham P."/>
            <person name="Gasser R.B."/>
        </authorList>
    </citation>
    <scope>NUCLEOTIDE SEQUENCE [LARGE SCALE GENOMIC DNA]</scope>
    <source>
        <strain evidence="2 3">LS</strain>
        <tissue evidence="2">Full body</tissue>
    </source>
</reference>
<feature type="signal peptide" evidence="1">
    <location>
        <begin position="1"/>
        <end position="22"/>
    </location>
</feature>
<feature type="chain" id="PRO_5005535873" description="DUF4773 domain-containing protein" evidence="1">
    <location>
        <begin position="23"/>
        <end position="155"/>
    </location>
</feature>
<proteinExistence type="predicted"/>
<sequence length="155" mass="17376">MSNINNCLTLLIIYLAIEIVAAKPVEEISYIEKIINFQYENDQWICGDIICPVNTFGCKISLLSDKEDKKSFHQTFSCIDESKSAIFISESRIEMPNEREIDVELESYVGAVSIYMTGYGMGGHESAKGVVAVEDLNDLKKSAKSNRESVSIYDL</sequence>
<gene>
    <name evidence="2" type="ORF">FF38_05681</name>
</gene>
<dbReference type="OrthoDB" id="7958235at2759"/>
<evidence type="ECO:0000313" key="2">
    <source>
        <dbReference type="EMBL" id="KNC28535.1"/>
    </source>
</evidence>
<evidence type="ECO:0000313" key="3">
    <source>
        <dbReference type="Proteomes" id="UP000037069"/>
    </source>
</evidence>
<keyword evidence="3" id="KW-1185">Reference proteome</keyword>